<keyword evidence="5" id="KW-0067">ATP-binding</keyword>
<feature type="region of interest" description="Disordered" evidence="2">
    <location>
        <begin position="1"/>
        <end position="59"/>
    </location>
</feature>
<dbReference type="InterPro" id="IPR049730">
    <property type="entry name" value="SNF2/RAD54-like_C"/>
</dbReference>
<dbReference type="InterPro" id="IPR000330">
    <property type="entry name" value="SNF2_N"/>
</dbReference>
<feature type="domain" description="Helicase ATP-binding" evidence="3">
    <location>
        <begin position="546"/>
        <end position="713"/>
    </location>
</feature>
<dbReference type="EMBL" id="BSEN01000001">
    <property type="protein sequence ID" value="GLJ74876.1"/>
    <property type="molecule type" value="Genomic_DNA"/>
</dbReference>
<dbReference type="InterPro" id="IPR014001">
    <property type="entry name" value="Helicase_ATP-bd"/>
</dbReference>
<dbReference type="InterPro" id="IPR027417">
    <property type="entry name" value="P-loop_NTPase"/>
</dbReference>
<keyword evidence="5" id="KW-0547">Nucleotide-binding</keyword>
<evidence type="ECO:0000259" key="3">
    <source>
        <dbReference type="PROSITE" id="PS51192"/>
    </source>
</evidence>
<keyword evidence="6" id="KW-1185">Reference proteome</keyword>
<feature type="region of interest" description="Disordered" evidence="2">
    <location>
        <begin position="1010"/>
        <end position="1048"/>
    </location>
</feature>
<reference evidence="5" key="1">
    <citation type="journal article" date="2014" name="Int. J. Syst. Evol. Microbiol.">
        <title>Complete genome sequence of Corynebacterium casei LMG S-19264T (=DSM 44701T), isolated from a smear-ripened cheese.</title>
        <authorList>
            <consortium name="US DOE Joint Genome Institute (JGI-PGF)"/>
            <person name="Walter F."/>
            <person name="Albersmeier A."/>
            <person name="Kalinowski J."/>
            <person name="Ruckert C."/>
        </authorList>
    </citation>
    <scope>NUCLEOTIDE SEQUENCE</scope>
    <source>
        <strain evidence="5">VKM Ac-1401</strain>
    </source>
</reference>
<dbReference type="PROSITE" id="PS51192">
    <property type="entry name" value="HELICASE_ATP_BIND_1"/>
    <property type="match status" value="1"/>
</dbReference>
<evidence type="ECO:0000313" key="5">
    <source>
        <dbReference type="EMBL" id="GLJ74876.1"/>
    </source>
</evidence>
<feature type="compositionally biased region" description="Polar residues" evidence="2">
    <location>
        <begin position="1031"/>
        <end position="1041"/>
    </location>
</feature>
<reference evidence="5" key="2">
    <citation type="submission" date="2023-01" db="EMBL/GenBank/DDBJ databases">
        <authorList>
            <person name="Sun Q."/>
            <person name="Evtushenko L."/>
        </authorList>
    </citation>
    <scope>NUCLEOTIDE SEQUENCE</scope>
    <source>
        <strain evidence="5">VKM Ac-1401</strain>
    </source>
</reference>
<sequence length="1048" mass="115366">MPSADPSWKDTLAGLSRPDPSGPQTGGGRVALHFDVRQRTRKPSERWQHSAPTTVTATPGSTEPLVLAVRPAVLGSSGRWTTSGIGWGTLQFHVHRLSIDRRQTAWFSQLAALRPSTPPGYAQDRDRILLDDYESPLLWNLLAEAGAAGVELVTSKANGMVRVAGDGSISLDATRTTDGGVQLSTAATIDGHVHPVDRVGRIADHGLYAVEWEGSPSSPPSIVLAPVAGGLTIEQQRLLDRRSISIPAAGVAEFFSDAYPRLRQTVRIASPDGSVAFPAIAPPRLTLVVQHRAGQSVELSWEWVYRTGRSTSRRPVGTPDGAETFHDEVAEAEVLATAAAVVPGPLVPGTPDTLRGLDAAAFTEHVLPELVRLRELTVEERGHRPDYRELDGVPELTITAKESERTDWFDLGVVVTVEGRTIPFTPLFRALSRGAKKVLLVDNSYLTLDRPVFQSLRELIDDAATFPEWETGELRLSRSQAAVWSEFEELADETEQDPRWRTAVEGLLAFAAQDGSGTPEVVRAVPLPPVQATLRPYQETGYRWLHFLWSQGLGGILADDMGLGKTLQTLALIARAKEEAEAAGTALTTPFLVVAPASVVSNWVSEAARFAPQLSVVTVSGREKAGRTLATAAAGADMVVVSYAVFRLDFDRFRALRWSGLILDEAQFVKNRTSRIHRCARDLDAPFKLAITGTPLENDLLELWALLAIVAPGLLPPVHRFALHYARPIEAADEVAERRLATLRRRIRPLMLRRTKDDVAPELPEKQEQTLSVELAPAHRRLYDAYLQRERQKILDLVDDLDRQRFNVLRSLTLLRRLSLDASLIDTVDDEGRPHGEFAHVPSSKIDALLEQLDDVLAEGHRALVFSQFTTYLAKVSERLTEHGIDHVYLDGSTRRRAEVIDGFRDGEAPVFLISLRAGGFGLNLVEADYVFLLDPWWNPAVENQAVDRAHRIGQTKRVMVYRLVAAGTIEEKVMELKAKKSRLFDAVLDDGEMFDAALTADDIRELLDDGTARLPRARPRPPRDREAAESANTLNAGTEGTQEHTSR</sequence>
<feature type="compositionally biased region" description="Polar residues" evidence="2">
    <location>
        <begin position="50"/>
        <end position="59"/>
    </location>
</feature>
<organism evidence="5 6">
    <name type="scientific">Leifsonia poae</name>
    <dbReference type="NCBI Taxonomy" id="110933"/>
    <lineage>
        <taxon>Bacteria</taxon>
        <taxon>Bacillati</taxon>
        <taxon>Actinomycetota</taxon>
        <taxon>Actinomycetes</taxon>
        <taxon>Micrococcales</taxon>
        <taxon>Microbacteriaceae</taxon>
        <taxon>Leifsonia</taxon>
    </lineage>
</organism>
<dbReference type="InterPro" id="IPR038718">
    <property type="entry name" value="SNF2-like_sf"/>
</dbReference>
<dbReference type="PANTHER" id="PTHR10799">
    <property type="entry name" value="SNF2/RAD54 HELICASE FAMILY"/>
    <property type="match status" value="1"/>
</dbReference>
<dbReference type="InterPro" id="IPR001650">
    <property type="entry name" value="Helicase_C-like"/>
</dbReference>
<accession>A0A9W6H7A5</accession>
<proteinExistence type="predicted"/>
<dbReference type="Gene3D" id="3.40.50.10810">
    <property type="entry name" value="Tandem AAA-ATPase domain"/>
    <property type="match status" value="1"/>
</dbReference>
<dbReference type="RefSeq" id="WP_271175556.1">
    <property type="nucleotide sequence ID" value="NZ_BAAAJO010000001.1"/>
</dbReference>
<dbReference type="AlphaFoldDB" id="A0A9W6H7A5"/>
<dbReference type="Pfam" id="PF00271">
    <property type="entry name" value="Helicase_C"/>
    <property type="match status" value="1"/>
</dbReference>
<feature type="domain" description="Helicase C-terminal" evidence="4">
    <location>
        <begin position="849"/>
        <end position="1012"/>
    </location>
</feature>
<dbReference type="PROSITE" id="PS51194">
    <property type="entry name" value="HELICASE_CTER"/>
    <property type="match status" value="1"/>
</dbReference>
<keyword evidence="1" id="KW-0378">Hydrolase</keyword>
<evidence type="ECO:0000259" key="4">
    <source>
        <dbReference type="PROSITE" id="PS51194"/>
    </source>
</evidence>
<keyword evidence="5" id="KW-0347">Helicase</keyword>
<dbReference type="Gene3D" id="3.40.50.300">
    <property type="entry name" value="P-loop containing nucleotide triphosphate hydrolases"/>
    <property type="match status" value="1"/>
</dbReference>
<protein>
    <submittedName>
        <fullName evidence="5">DNA helicase</fullName>
    </submittedName>
</protein>
<dbReference type="CDD" id="cd18793">
    <property type="entry name" value="SF2_C_SNF"/>
    <property type="match status" value="1"/>
</dbReference>
<dbReference type="SMART" id="SM00487">
    <property type="entry name" value="DEXDc"/>
    <property type="match status" value="1"/>
</dbReference>
<evidence type="ECO:0000256" key="2">
    <source>
        <dbReference type="SAM" id="MobiDB-lite"/>
    </source>
</evidence>
<dbReference type="Proteomes" id="UP001142372">
    <property type="component" value="Unassembled WGS sequence"/>
</dbReference>
<dbReference type="GO" id="GO:0016787">
    <property type="term" value="F:hydrolase activity"/>
    <property type="evidence" value="ECO:0007669"/>
    <property type="project" value="UniProtKB-KW"/>
</dbReference>
<comment type="caution">
    <text evidence="5">The sequence shown here is derived from an EMBL/GenBank/DDBJ whole genome shotgun (WGS) entry which is preliminary data.</text>
</comment>
<evidence type="ECO:0000256" key="1">
    <source>
        <dbReference type="ARBA" id="ARBA00022801"/>
    </source>
</evidence>
<name>A0A9W6H7A5_9MICO</name>
<dbReference type="Pfam" id="PF00176">
    <property type="entry name" value="SNF2-rel_dom"/>
    <property type="match status" value="1"/>
</dbReference>
<evidence type="ECO:0000313" key="6">
    <source>
        <dbReference type="Proteomes" id="UP001142372"/>
    </source>
</evidence>
<dbReference type="GO" id="GO:0004386">
    <property type="term" value="F:helicase activity"/>
    <property type="evidence" value="ECO:0007669"/>
    <property type="project" value="UniProtKB-KW"/>
</dbReference>
<dbReference type="GO" id="GO:0005524">
    <property type="term" value="F:ATP binding"/>
    <property type="evidence" value="ECO:0007669"/>
    <property type="project" value="InterPro"/>
</dbReference>
<dbReference type="SMART" id="SM00490">
    <property type="entry name" value="HELICc"/>
    <property type="match status" value="1"/>
</dbReference>
<gene>
    <name evidence="5" type="ORF">GCM10017584_04490</name>
</gene>
<feature type="compositionally biased region" description="Basic and acidic residues" evidence="2">
    <location>
        <begin position="32"/>
        <end position="48"/>
    </location>
</feature>
<dbReference type="SUPFAM" id="SSF52540">
    <property type="entry name" value="P-loop containing nucleoside triphosphate hydrolases"/>
    <property type="match status" value="2"/>
</dbReference>